<dbReference type="AlphaFoldDB" id="A0A6P1KAE7"/>
<name>A0A6P1KAE7_FAUOS</name>
<proteinExistence type="predicted"/>
<evidence type="ECO:0000313" key="1">
    <source>
        <dbReference type="EMBL" id="QHG08758.1"/>
    </source>
</evidence>
<protein>
    <submittedName>
        <fullName evidence="1">Uncharacterized protein</fullName>
    </submittedName>
</protein>
<accession>A0A6P1KAE7</accession>
<sequence length="60" mass="6582">MKKLHPLIKSEMLNTFQSVKELMLGKNYDNILQQSSQGFLSSVAVKPPPLGGGYKATCTL</sequence>
<organism evidence="1">
    <name type="scientific">Faucicola osloensis</name>
    <name type="common">Moraxella osloensis</name>
    <dbReference type="NCBI Taxonomy" id="34062"/>
    <lineage>
        <taxon>Bacteria</taxon>
        <taxon>Pseudomonadati</taxon>
        <taxon>Pseudomonadota</taxon>
        <taxon>Gammaproteobacteria</taxon>
        <taxon>Moraxellales</taxon>
        <taxon>Moraxellaceae</taxon>
        <taxon>Faucicola</taxon>
    </lineage>
</organism>
<gene>
    <name evidence="1" type="ORF">GSF12_01870</name>
</gene>
<dbReference type="EMBL" id="CP047226">
    <property type="protein sequence ID" value="QHG08758.1"/>
    <property type="molecule type" value="Genomic_DNA"/>
</dbReference>
<reference evidence="1" key="1">
    <citation type="journal article" date="2020" name="Microbiol. Resour. Announc.">
        <title>Complete Genome Sequence of Moraxella osloensis Strain YV1, Isolated from an Australian Wastewater Treatment Plant.</title>
        <authorList>
            <person name="Batinovic S."/>
            <person name="Rice D.T.F."/>
            <person name="Seviour R.J."/>
            <person name="Petrovski S."/>
        </authorList>
    </citation>
    <scope>NUCLEOTIDE SEQUENCE</scope>
    <source>
        <strain evidence="1">YV1</strain>
    </source>
</reference>